<evidence type="ECO:0000256" key="3">
    <source>
        <dbReference type="ARBA" id="ARBA00022827"/>
    </source>
</evidence>
<evidence type="ECO:0000259" key="6">
    <source>
        <dbReference type="Pfam" id="PF01593"/>
    </source>
</evidence>
<evidence type="ECO:0000256" key="2">
    <source>
        <dbReference type="ARBA" id="ARBA00022729"/>
    </source>
</evidence>
<evidence type="ECO:0000256" key="1">
    <source>
        <dbReference type="ARBA" id="ARBA00022630"/>
    </source>
</evidence>
<dbReference type="Proteomes" id="UP000278609">
    <property type="component" value="Unassembled WGS sequence"/>
</dbReference>
<gene>
    <name evidence="7" type="ORF">EII40_05060</name>
</gene>
<keyword evidence="4" id="KW-0521">NADP</keyword>
<organism evidence="7 8">
    <name type="scientific">Tannerella forsythia</name>
    <name type="common">Bacteroides forsythus</name>
    <dbReference type="NCBI Taxonomy" id="28112"/>
    <lineage>
        <taxon>Bacteria</taxon>
        <taxon>Pseudomonadati</taxon>
        <taxon>Bacteroidota</taxon>
        <taxon>Bacteroidia</taxon>
        <taxon>Bacteroidales</taxon>
        <taxon>Tannerellaceae</taxon>
        <taxon>Tannerella</taxon>
    </lineage>
</organism>
<sequence length="500" mass="56447">MTVRITYLSTDTTVNYDVIIIGGGLGGLECGFILARHGLNVCVLEQHTQVGGCLQTFRRKGVTFDTGFHYIGGLGEGESLYPFFRYFGLLDLPWQRMDDLFDEVVIGEQSYFFANGHERFVDTLAESFPHQRKQLETYTAFLKTVGEHLLDVFDPDVMNGEYVLPLFGRSAYEFLHETIDDPLLRKVLSGTSLKMELDADKLPLYTFAQIHNSYIQSAWRLRGGGSQIADRLVQQIEAMGGVVRTRSGVTRLIETNGRISAVEVNGDEQLTARFFISNAHPAYTYSMLEESRCIRKAFRKRITHLPNTTGVFTANIRLRPGCVPYCNRNIYLHDEASDLWHYRFDKEPSGMFISYKTPENGDCHTSNIDLLTPMSWGEVERWKDGPRDADYVAVKREKAEACLAFAARRMPWLRDAVEEIYTSTPLSYRRYTNTVDGSAYGIRKDCTSPISTVLMPRTPVPNLFLTGQNLSLHGILGVSVTALFTCAEILGMKTVTNDFG</sequence>
<keyword evidence="5" id="KW-0520">NAD</keyword>
<name>A0A3P1XTL9_TANFO</name>
<dbReference type="Gene3D" id="3.50.50.60">
    <property type="entry name" value="FAD/NAD(P)-binding domain"/>
    <property type="match status" value="2"/>
</dbReference>
<dbReference type="Pfam" id="PF01593">
    <property type="entry name" value="Amino_oxidase"/>
    <property type="match status" value="1"/>
</dbReference>
<dbReference type="PANTHER" id="PTHR46091:SF3">
    <property type="entry name" value="AMINE OXIDASE DOMAIN-CONTAINING PROTEIN"/>
    <property type="match status" value="1"/>
</dbReference>
<dbReference type="GO" id="GO:0016491">
    <property type="term" value="F:oxidoreductase activity"/>
    <property type="evidence" value="ECO:0007669"/>
    <property type="project" value="InterPro"/>
</dbReference>
<dbReference type="SUPFAM" id="SSF51905">
    <property type="entry name" value="FAD/NAD(P)-binding domain"/>
    <property type="match status" value="1"/>
</dbReference>
<protein>
    <submittedName>
        <fullName evidence="7">NAD(P)/FAD-dependent oxidoreductase</fullName>
    </submittedName>
</protein>
<accession>A0A3P1XTL9</accession>
<evidence type="ECO:0000256" key="4">
    <source>
        <dbReference type="ARBA" id="ARBA00022857"/>
    </source>
</evidence>
<dbReference type="InterPro" id="IPR036188">
    <property type="entry name" value="FAD/NAD-bd_sf"/>
</dbReference>
<evidence type="ECO:0000313" key="8">
    <source>
        <dbReference type="Proteomes" id="UP000278609"/>
    </source>
</evidence>
<keyword evidence="1" id="KW-0285">Flavoprotein</keyword>
<dbReference type="AlphaFoldDB" id="A0A3P1XTL9"/>
<keyword evidence="3" id="KW-0274">FAD</keyword>
<comment type="caution">
    <text evidence="7">The sequence shown here is derived from an EMBL/GenBank/DDBJ whole genome shotgun (WGS) entry which is preliminary data.</text>
</comment>
<evidence type="ECO:0000313" key="7">
    <source>
        <dbReference type="EMBL" id="RRD62119.1"/>
    </source>
</evidence>
<reference evidence="7 8" key="1">
    <citation type="submission" date="2018-11" db="EMBL/GenBank/DDBJ databases">
        <title>Genomes From Bacteria Associated with the Canine Oral Cavity: a Test Case for Automated Genome-Based Taxonomic Assignment.</title>
        <authorList>
            <person name="Coil D.A."/>
            <person name="Jospin G."/>
            <person name="Darling A.E."/>
            <person name="Wallis C."/>
            <person name="Davis I.J."/>
            <person name="Harris S."/>
            <person name="Eisen J.A."/>
            <person name="Holcombe L.J."/>
            <person name="O'Flynn C."/>
        </authorList>
    </citation>
    <scope>NUCLEOTIDE SEQUENCE [LARGE SCALE GENOMIC DNA]</scope>
    <source>
        <strain evidence="7 8">OH2617_COT-023</strain>
    </source>
</reference>
<dbReference type="InterPro" id="IPR052206">
    <property type="entry name" value="Retinol_saturase"/>
</dbReference>
<dbReference type="EMBL" id="RQYS01000017">
    <property type="protein sequence ID" value="RRD62119.1"/>
    <property type="molecule type" value="Genomic_DNA"/>
</dbReference>
<dbReference type="InterPro" id="IPR002937">
    <property type="entry name" value="Amino_oxidase"/>
</dbReference>
<evidence type="ECO:0000256" key="5">
    <source>
        <dbReference type="ARBA" id="ARBA00023027"/>
    </source>
</evidence>
<feature type="domain" description="Amine oxidase" evidence="6">
    <location>
        <begin position="25"/>
        <end position="281"/>
    </location>
</feature>
<keyword evidence="2" id="KW-0732">Signal</keyword>
<dbReference type="OrthoDB" id="9789960at2"/>
<proteinExistence type="predicted"/>
<dbReference type="PANTHER" id="PTHR46091">
    <property type="entry name" value="BLR7054 PROTEIN"/>
    <property type="match status" value="1"/>
</dbReference>